<evidence type="ECO:0000313" key="4">
    <source>
        <dbReference type="Proteomes" id="UP000520814"/>
    </source>
</evidence>
<sequence length="837" mass="93553">MPERFVDLGPDGKLVYETDSRGNRVPDFSYAGYQGGGIALPNPKPTQTLKPAPGDSTARIQAALDRGGVILLLPGRYKIKGQLLIWRSGTILRGTGAQTTLVATGTGRRTLIEVRGHPPLDSSWPIHTVTDAYVPVNATKLTLDTTVGLSVDSQIKIRRPSPKAWLERIGMASVPGRPAPGWAADKMNVVWERSIVAIGGNTLTLDAPLTCALERELGGAVVQFTLPRRVSECGVEHLILESEWDKDNPHDEEHSWQAIALEYAEDCWVKNSVARHFVSSAVRVGEESRRITVQDCACLAPVSEVAGYRRHAFYTAGQQTLFLRCRSEDARHDFCVGWLAAGPNAFVRCQTKNSHSFSGPIESWATGVLFDNLEMDGGGLAFDNRELWDNGVGWAAANCLAWQCTVPLLTARTPPGAQNWVIGCWAQFVGDGLWRAPNEFVKPESLYEAQLKERQPIPAPPDPRPLSSGWGRPSPPQGGVRGERLTLAHGQLLVGGKPLQGKQRALTFWRGHLQLGRADDVGLHLTRFSPGKTEPVEALIEDMLAKDQVALRHNYGLWYDRRRDDHEMIRRVDAEAFAPFLEQPFARSGKGTSWNGLSRYDLEKYNPWYFGRLKEFARLAEQSGLVLIASMYFQHNILEAGAHWADCPWRPVNNINNTGFPEPPPYAGKKRIFMAKAFYDETHPVRRRLHQRFIRHHLDVLADCPNVIFLLSEEFSGPLHFTQFWLETIAQWRRETKKRVLIGLSAPKDVQDAILASPKYAAQVDVIDFKYWWRAGSNLFAPKGDQDLAPRQHEREYKGKRPDSVDLAAMAAEYKKRFPEKAILSDFGNIQLLGGSH</sequence>
<dbReference type="Proteomes" id="UP000520814">
    <property type="component" value="Unassembled WGS sequence"/>
</dbReference>
<gene>
    <name evidence="3" type="ORF">HNQ39_002571</name>
</gene>
<dbReference type="InterPro" id="IPR046265">
    <property type="entry name" value="DUF6298"/>
</dbReference>
<keyword evidence="4" id="KW-1185">Reference proteome</keyword>
<dbReference type="Gene3D" id="2.160.20.10">
    <property type="entry name" value="Single-stranded right-handed beta-helix, Pectin lyase-like"/>
    <property type="match status" value="1"/>
</dbReference>
<dbReference type="EMBL" id="JACHGW010000002">
    <property type="protein sequence ID" value="MBB6050780.1"/>
    <property type="molecule type" value="Genomic_DNA"/>
</dbReference>
<dbReference type="InterPro" id="IPR011050">
    <property type="entry name" value="Pectin_lyase_fold/virulence"/>
</dbReference>
<accession>A0A7W9SQ57</accession>
<dbReference type="RefSeq" id="WP_184196363.1">
    <property type="nucleotide sequence ID" value="NZ_JACHGW010000002.1"/>
</dbReference>
<dbReference type="Pfam" id="PF19815">
    <property type="entry name" value="DUF6298"/>
    <property type="match status" value="1"/>
</dbReference>
<name>A0A7W9SQ57_ARMRO</name>
<organism evidence="3 4">
    <name type="scientific">Armatimonas rosea</name>
    <dbReference type="NCBI Taxonomy" id="685828"/>
    <lineage>
        <taxon>Bacteria</taxon>
        <taxon>Bacillati</taxon>
        <taxon>Armatimonadota</taxon>
        <taxon>Armatimonadia</taxon>
        <taxon>Armatimonadales</taxon>
        <taxon>Armatimonadaceae</taxon>
        <taxon>Armatimonas</taxon>
    </lineage>
</organism>
<evidence type="ECO:0000256" key="1">
    <source>
        <dbReference type="SAM" id="MobiDB-lite"/>
    </source>
</evidence>
<reference evidence="3 4" key="1">
    <citation type="submission" date="2020-08" db="EMBL/GenBank/DDBJ databases">
        <title>Genomic Encyclopedia of Type Strains, Phase IV (KMG-IV): sequencing the most valuable type-strain genomes for metagenomic binning, comparative biology and taxonomic classification.</title>
        <authorList>
            <person name="Goeker M."/>
        </authorList>
    </citation>
    <scope>NUCLEOTIDE SEQUENCE [LARGE SCALE GENOMIC DNA]</scope>
    <source>
        <strain evidence="3 4">DSM 23562</strain>
    </source>
</reference>
<comment type="caution">
    <text evidence="3">The sequence shown here is derived from an EMBL/GenBank/DDBJ whole genome shotgun (WGS) entry which is preliminary data.</text>
</comment>
<dbReference type="SUPFAM" id="SSF51126">
    <property type="entry name" value="Pectin lyase-like"/>
    <property type="match status" value="1"/>
</dbReference>
<dbReference type="InterPro" id="IPR012334">
    <property type="entry name" value="Pectin_lyas_fold"/>
</dbReference>
<proteinExistence type="predicted"/>
<protein>
    <recommendedName>
        <fullName evidence="2">DUF6298 domain-containing protein</fullName>
    </recommendedName>
</protein>
<evidence type="ECO:0000313" key="3">
    <source>
        <dbReference type="EMBL" id="MBB6050780.1"/>
    </source>
</evidence>
<dbReference type="AlphaFoldDB" id="A0A7W9SQ57"/>
<feature type="domain" description="DUF6298" evidence="2">
    <location>
        <begin position="483"/>
        <end position="825"/>
    </location>
</feature>
<feature type="region of interest" description="Disordered" evidence="1">
    <location>
        <begin position="453"/>
        <end position="482"/>
    </location>
</feature>
<evidence type="ECO:0000259" key="2">
    <source>
        <dbReference type="Pfam" id="PF19815"/>
    </source>
</evidence>